<dbReference type="AlphaFoldDB" id="A0A9X1YLA4"/>
<dbReference type="RefSeq" id="WP_275683869.1">
    <property type="nucleotide sequence ID" value="NZ_JAJLJH010000006.1"/>
</dbReference>
<name>A0A9X1YLA4_9BURK</name>
<reference evidence="1" key="1">
    <citation type="submission" date="2021-11" db="EMBL/GenBank/DDBJ databases">
        <title>BS-T2-15 a new species belonging to the Comamonadaceae family isolated from the soil of a French oak forest.</title>
        <authorList>
            <person name="Mieszkin S."/>
            <person name="Alain K."/>
        </authorList>
    </citation>
    <scope>NUCLEOTIDE SEQUENCE</scope>
    <source>
        <strain evidence="1">BS-T2-15</strain>
    </source>
</reference>
<organism evidence="1 2">
    <name type="scientific">Scleromatobacter humisilvae</name>
    <dbReference type="NCBI Taxonomy" id="2897159"/>
    <lineage>
        <taxon>Bacteria</taxon>
        <taxon>Pseudomonadati</taxon>
        <taxon>Pseudomonadota</taxon>
        <taxon>Betaproteobacteria</taxon>
        <taxon>Burkholderiales</taxon>
        <taxon>Sphaerotilaceae</taxon>
        <taxon>Scleromatobacter</taxon>
    </lineage>
</organism>
<keyword evidence="2" id="KW-1185">Reference proteome</keyword>
<comment type="caution">
    <text evidence="1">The sequence shown here is derived from an EMBL/GenBank/DDBJ whole genome shotgun (WGS) entry which is preliminary data.</text>
</comment>
<gene>
    <name evidence="1" type="ORF">LPC04_19130</name>
</gene>
<protein>
    <submittedName>
        <fullName evidence="1">Zf-HC2 domain-containing protein</fullName>
    </submittedName>
</protein>
<evidence type="ECO:0000313" key="2">
    <source>
        <dbReference type="Proteomes" id="UP001139353"/>
    </source>
</evidence>
<accession>A0A9X1YLA4</accession>
<proteinExistence type="predicted"/>
<dbReference type="EMBL" id="JAJLJH010000006">
    <property type="protein sequence ID" value="MCK9687822.1"/>
    <property type="molecule type" value="Genomic_DNA"/>
</dbReference>
<sequence>MSLFYRNCREVTRLILERENRALSVVERVAVRFHLGICLMCTRFTGQVKLMNRAMAQWKRYAEHDEHDGSGG</sequence>
<dbReference type="Proteomes" id="UP001139353">
    <property type="component" value="Unassembled WGS sequence"/>
</dbReference>
<evidence type="ECO:0000313" key="1">
    <source>
        <dbReference type="EMBL" id="MCK9687822.1"/>
    </source>
</evidence>